<dbReference type="Proteomes" id="UP000017127">
    <property type="component" value="Unassembled WGS sequence"/>
</dbReference>
<keyword evidence="2" id="KW-1185">Reference proteome</keyword>
<reference evidence="1 2" key="1">
    <citation type="journal article" date="2013" name="Front. Microbiol.">
        <title>Comparative genomic analyses of the cyanobacterium, Lyngbya aestuarii BL J, a powerful hydrogen producer.</title>
        <authorList>
            <person name="Kothari A."/>
            <person name="Vaughn M."/>
            <person name="Garcia-Pichel F."/>
        </authorList>
    </citation>
    <scope>NUCLEOTIDE SEQUENCE [LARGE SCALE GENOMIC DNA]</scope>
    <source>
        <strain evidence="1 2">BL J</strain>
    </source>
</reference>
<gene>
    <name evidence="1" type="ORF">M595_0588</name>
</gene>
<comment type="caution">
    <text evidence="1">The sequence shown here is derived from an EMBL/GenBank/DDBJ whole genome shotgun (WGS) entry which is preliminary data.</text>
</comment>
<name>U7QQD7_9CYAN</name>
<sequence>MKLGYTIKPSYIAPYSYKTQLNRVISPIFSSLKSRFSQ</sequence>
<evidence type="ECO:0000313" key="1">
    <source>
        <dbReference type="EMBL" id="ERT09472.1"/>
    </source>
</evidence>
<protein>
    <submittedName>
        <fullName evidence="1">Uncharacterized protein</fullName>
    </submittedName>
</protein>
<organism evidence="1 2">
    <name type="scientific">Lyngbya aestuarii BL J</name>
    <dbReference type="NCBI Taxonomy" id="1348334"/>
    <lineage>
        <taxon>Bacteria</taxon>
        <taxon>Bacillati</taxon>
        <taxon>Cyanobacteriota</taxon>
        <taxon>Cyanophyceae</taxon>
        <taxon>Oscillatoriophycideae</taxon>
        <taxon>Oscillatoriales</taxon>
        <taxon>Microcoleaceae</taxon>
        <taxon>Lyngbya</taxon>
    </lineage>
</organism>
<dbReference type="AlphaFoldDB" id="U7QQD7"/>
<accession>U7QQD7</accession>
<dbReference type="EMBL" id="AUZM01000003">
    <property type="protein sequence ID" value="ERT09472.1"/>
    <property type="molecule type" value="Genomic_DNA"/>
</dbReference>
<proteinExistence type="predicted"/>
<evidence type="ECO:0000313" key="2">
    <source>
        <dbReference type="Proteomes" id="UP000017127"/>
    </source>
</evidence>